<protein>
    <recommendedName>
        <fullName evidence="9">TRAP transporter small permease protein</fullName>
    </recommendedName>
</protein>
<accession>A0A3T0N4H3</accession>
<comment type="subunit">
    <text evidence="9">The complex comprises the extracytoplasmic solute receptor protein and the two transmembrane proteins.</text>
</comment>
<keyword evidence="2 9" id="KW-0813">Transport</keyword>
<comment type="function">
    <text evidence="9">Part of the tripartite ATP-independent periplasmic (TRAP) transport system.</text>
</comment>
<keyword evidence="7 9" id="KW-0472">Membrane</keyword>
<dbReference type="RefSeq" id="WP_127749456.1">
    <property type="nucleotide sequence ID" value="NZ_CP033219.1"/>
</dbReference>
<evidence type="ECO:0000256" key="6">
    <source>
        <dbReference type="ARBA" id="ARBA00022989"/>
    </source>
</evidence>
<dbReference type="GO" id="GO:0015740">
    <property type="term" value="P:C4-dicarboxylate transport"/>
    <property type="evidence" value="ECO:0007669"/>
    <property type="project" value="TreeGrafter"/>
</dbReference>
<proteinExistence type="inferred from homology"/>
<dbReference type="Pfam" id="PF04290">
    <property type="entry name" value="DctQ"/>
    <property type="match status" value="1"/>
</dbReference>
<comment type="similarity">
    <text evidence="8 9">Belongs to the TRAP transporter small permease family.</text>
</comment>
<organism evidence="11 12">
    <name type="scientific">Parasedimentitalea marina</name>
    <dbReference type="NCBI Taxonomy" id="2483033"/>
    <lineage>
        <taxon>Bacteria</taxon>
        <taxon>Pseudomonadati</taxon>
        <taxon>Pseudomonadota</taxon>
        <taxon>Alphaproteobacteria</taxon>
        <taxon>Rhodobacterales</taxon>
        <taxon>Paracoccaceae</taxon>
        <taxon>Parasedimentitalea</taxon>
    </lineage>
</organism>
<feature type="transmembrane region" description="Helical" evidence="9">
    <location>
        <begin position="144"/>
        <end position="165"/>
    </location>
</feature>
<evidence type="ECO:0000256" key="5">
    <source>
        <dbReference type="ARBA" id="ARBA00022692"/>
    </source>
</evidence>
<dbReference type="PANTHER" id="PTHR35011:SF10">
    <property type="entry name" value="TRAP TRANSPORTER SMALL PERMEASE PROTEIN"/>
    <property type="match status" value="1"/>
</dbReference>
<keyword evidence="12" id="KW-1185">Reference proteome</keyword>
<feature type="transmembrane region" description="Helical" evidence="9">
    <location>
        <begin position="104"/>
        <end position="124"/>
    </location>
</feature>
<evidence type="ECO:0000259" key="10">
    <source>
        <dbReference type="Pfam" id="PF04290"/>
    </source>
</evidence>
<keyword evidence="5 9" id="KW-0812">Transmembrane</keyword>
<dbReference type="GO" id="GO:0022857">
    <property type="term" value="F:transmembrane transporter activity"/>
    <property type="evidence" value="ECO:0007669"/>
    <property type="project" value="UniProtKB-UniRule"/>
</dbReference>
<sequence length="176" mass="19163">MEVEFYDEAETQLPTRKFGTIEKAMVAVTDVFSGTMLMGLVGLLVLSILSRDVLQVPIPWLEEIATLTTIYAVAFASIGAWSRGAHIAVELLPMAIKGPWHGRYAILLQVLSIIFLILAAWGAAEMMQRSANNRTTALSLSFSIYYGGLLLAFGGMVLASCLRLAGEFTGSKEQEE</sequence>
<dbReference type="AlphaFoldDB" id="A0A3T0N4H3"/>
<keyword evidence="6 9" id="KW-1133">Transmembrane helix</keyword>
<evidence type="ECO:0000256" key="8">
    <source>
        <dbReference type="ARBA" id="ARBA00038436"/>
    </source>
</evidence>
<evidence type="ECO:0000256" key="2">
    <source>
        <dbReference type="ARBA" id="ARBA00022448"/>
    </source>
</evidence>
<dbReference type="EMBL" id="CP033219">
    <property type="protein sequence ID" value="AZV78904.1"/>
    <property type="molecule type" value="Genomic_DNA"/>
</dbReference>
<evidence type="ECO:0000256" key="7">
    <source>
        <dbReference type="ARBA" id="ARBA00023136"/>
    </source>
</evidence>
<keyword evidence="3" id="KW-1003">Cell membrane</keyword>
<keyword evidence="4 9" id="KW-0997">Cell inner membrane</keyword>
<dbReference type="PANTHER" id="PTHR35011">
    <property type="entry name" value="2,3-DIKETO-L-GULONATE TRAP TRANSPORTER SMALL PERMEASE PROTEIN YIAM"/>
    <property type="match status" value="1"/>
</dbReference>
<name>A0A3T0N4H3_9RHOB</name>
<evidence type="ECO:0000313" key="12">
    <source>
        <dbReference type="Proteomes" id="UP000283063"/>
    </source>
</evidence>
<evidence type="ECO:0000256" key="1">
    <source>
        <dbReference type="ARBA" id="ARBA00004429"/>
    </source>
</evidence>
<dbReference type="Proteomes" id="UP000283063">
    <property type="component" value="Chromosome"/>
</dbReference>
<dbReference type="InterPro" id="IPR007387">
    <property type="entry name" value="TRAP_DctQ"/>
</dbReference>
<evidence type="ECO:0000313" key="11">
    <source>
        <dbReference type="EMBL" id="AZV78904.1"/>
    </source>
</evidence>
<feature type="transmembrane region" description="Helical" evidence="9">
    <location>
        <begin position="69"/>
        <end position="92"/>
    </location>
</feature>
<dbReference type="OrthoDB" id="7866592at2"/>
<evidence type="ECO:0000256" key="3">
    <source>
        <dbReference type="ARBA" id="ARBA00022475"/>
    </source>
</evidence>
<reference evidence="11 12" key="1">
    <citation type="submission" date="2018-10" db="EMBL/GenBank/DDBJ databases">
        <title>Parasedimentitalea marina sp. nov., a psychrophilic bacterium isolated from deep seawater of the New Britain Trench.</title>
        <authorList>
            <person name="Cao J."/>
        </authorList>
    </citation>
    <scope>NUCLEOTIDE SEQUENCE [LARGE SCALE GENOMIC DNA]</scope>
    <source>
        <strain evidence="11 12">W43</strain>
    </source>
</reference>
<dbReference type="GO" id="GO:0005886">
    <property type="term" value="C:plasma membrane"/>
    <property type="evidence" value="ECO:0007669"/>
    <property type="project" value="UniProtKB-SubCell"/>
</dbReference>
<comment type="subcellular location">
    <subcellularLocation>
        <location evidence="1 9">Cell inner membrane</location>
        <topology evidence="1 9">Multi-pass membrane protein</topology>
    </subcellularLocation>
</comment>
<dbReference type="InterPro" id="IPR055348">
    <property type="entry name" value="DctQ"/>
</dbReference>
<feature type="domain" description="Tripartite ATP-independent periplasmic transporters DctQ component" evidence="10">
    <location>
        <begin position="40"/>
        <end position="168"/>
    </location>
</feature>
<evidence type="ECO:0000256" key="9">
    <source>
        <dbReference type="RuleBase" id="RU369079"/>
    </source>
</evidence>
<feature type="transmembrane region" description="Helical" evidence="9">
    <location>
        <begin position="24"/>
        <end position="49"/>
    </location>
</feature>
<dbReference type="KEGG" id="sedi:EBB79_14180"/>
<evidence type="ECO:0000256" key="4">
    <source>
        <dbReference type="ARBA" id="ARBA00022519"/>
    </source>
</evidence>
<gene>
    <name evidence="11" type="ORF">EBB79_14180</name>
</gene>